<dbReference type="EMBL" id="JBFPJR010000049">
    <property type="protein sequence ID" value="MEX0429569.1"/>
    <property type="molecule type" value="Genomic_DNA"/>
</dbReference>
<dbReference type="PANTHER" id="PTHR47505:SF1">
    <property type="entry name" value="DNA UTILIZATION PROTEIN YHGH"/>
    <property type="match status" value="1"/>
</dbReference>
<dbReference type="SUPFAM" id="SSF53271">
    <property type="entry name" value="PRTase-like"/>
    <property type="match status" value="1"/>
</dbReference>
<sequence length="241" mass="25332">MTQPVPPARPTLRDAYADLVLGGACVGCARPGRLLCPDCRAGLPTVARTAWPTPSPPGLVRPVAAAPYDGTVKQLVLGLKERRLLGLAAPLARLMALAVREAMTGVDVPVVLVPVPSRPSSVRERGLDSTYVVTDRAARLLRREGRQVAAVRLLRTRPGVVDQAGLDAAHRAANLAGSMTCPSPALRRLARRRPRTLVVICDDVVTTGSTAREAQRALESVGLRVLAVAAVAATAKRSAAC</sequence>
<name>A0ABV3T6P0_9ACTN</name>
<evidence type="ECO:0000256" key="1">
    <source>
        <dbReference type="ARBA" id="ARBA00008007"/>
    </source>
</evidence>
<evidence type="ECO:0000313" key="3">
    <source>
        <dbReference type="Proteomes" id="UP001556631"/>
    </source>
</evidence>
<dbReference type="CDD" id="cd06223">
    <property type="entry name" value="PRTases_typeI"/>
    <property type="match status" value="1"/>
</dbReference>
<dbReference type="Gene3D" id="3.40.50.2020">
    <property type="match status" value="1"/>
</dbReference>
<keyword evidence="3" id="KW-1185">Reference proteome</keyword>
<reference evidence="2 3" key="1">
    <citation type="submission" date="2024-07" db="EMBL/GenBank/DDBJ databases">
        <authorList>
            <person name="Lee S."/>
            <person name="Kang M."/>
        </authorList>
    </citation>
    <scope>NUCLEOTIDE SEQUENCE [LARGE SCALE GENOMIC DNA]</scope>
    <source>
        <strain evidence="2 3">DS6</strain>
    </source>
</reference>
<comment type="similarity">
    <text evidence="1">Belongs to the ComF/GntX family.</text>
</comment>
<dbReference type="InterPro" id="IPR051910">
    <property type="entry name" value="ComF/GntX_DNA_util-trans"/>
</dbReference>
<protein>
    <submittedName>
        <fullName evidence="2">ComF family protein</fullName>
    </submittedName>
</protein>
<dbReference type="InterPro" id="IPR029057">
    <property type="entry name" value="PRTase-like"/>
</dbReference>
<dbReference type="InterPro" id="IPR000836">
    <property type="entry name" value="PRTase_dom"/>
</dbReference>
<evidence type="ECO:0000313" key="2">
    <source>
        <dbReference type="EMBL" id="MEX0429569.1"/>
    </source>
</evidence>
<gene>
    <name evidence="2" type="ORF">AB3X52_18280</name>
</gene>
<proteinExistence type="inferred from homology"/>
<dbReference type="Proteomes" id="UP001556631">
    <property type="component" value="Unassembled WGS sequence"/>
</dbReference>
<organism evidence="2 3">
    <name type="scientific">Nocardioides eburneus</name>
    <dbReference type="NCBI Taxonomy" id="3231482"/>
    <lineage>
        <taxon>Bacteria</taxon>
        <taxon>Bacillati</taxon>
        <taxon>Actinomycetota</taxon>
        <taxon>Actinomycetes</taxon>
        <taxon>Propionibacteriales</taxon>
        <taxon>Nocardioidaceae</taxon>
        <taxon>Nocardioides</taxon>
    </lineage>
</organism>
<comment type="caution">
    <text evidence="2">The sequence shown here is derived from an EMBL/GenBank/DDBJ whole genome shotgun (WGS) entry which is preliminary data.</text>
</comment>
<accession>A0ABV3T6P0</accession>
<dbReference type="PANTHER" id="PTHR47505">
    <property type="entry name" value="DNA UTILIZATION PROTEIN YHGH"/>
    <property type="match status" value="1"/>
</dbReference>
<dbReference type="RefSeq" id="WP_367995535.1">
    <property type="nucleotide sequence ID" value="NZ_JBFPJR010000049.1"/>
</dbReference>